<dbReference type="Proteomes" id="UP000188613">
    <property type="component" value="Unassembled WGS sequence"/>
</dbReference>
<keyword evidence="4 6" id="KW-1133">Transmembrane helix</keyword>
<reference evidence="8 9" key="1">
    <citation type="submission" date="2016-12" db="EMBL/GenBank/DDBJ databases">
        <title>Domibacillus sp. SAB 38T whole genome sequencing.</title>
        <authorList>
            <person name="Verma A."/>
            <person name="Ojha A.K."/>
            <person name="Krishnamurthi S."/>
        </authorList>
    </citation>
    <scope>NUCLEOTIDE SEQUENCE [LARGE SCALE GENOMIC DNA]</scope>
    <source>
        <strain evidence="8 9">SAB 38</strain>
    </source>
</reference>
<protein>
    <recommendedName>
        <fullName evidence="7">RDD domain-containing protein</fullName>
    </recommendedName>
</protein>
<keyword evidence="9" id="KW-1185">Reference proteome</keyword>
<keyword evidence="5 6" id="KW-0472">Membrane</keyword>
<comment type="caution">
    <text evidence="8">The sequence shown here is derived from an EMBL/GenBank/DDBJ whole genome shotgun (WGS) entry which is preliminary data.</text>
</comment>
<evidence type="ECO:0000256" key="5">
    <source>
        <dbReference type="ARBA" id="ARBA00023136"/>
    </source>
</evidence>
<feature type="transmembrane region" description="Helical" evidence="6">
    <location>
        <begin position="74"/>
        <end position="92"/>
    </location>
</feature>
<dbReference type="OrthoDB" id="9793824at2"/>
<comment type="subcellular location">
    <subcellularLocation>
        <location evidence="1">Cell membrane</location>
        <topology evidence="1">Multi-pass membrane protein</topology>
    </subcellularLocation>
</comment>
<evidence type="ECO:0000256" key="1">
    <source>
        <dbReference type="ARBA" id="ARBA00004651"/>
    </source>
</evidence>
<dbReference type="InterPro" id="IPR051791">
    <property type="entry name" value="Pra-immunoreactive"/>
</dbReference>
<feature type="transmembrane region" description="Helical" evidence="6">
    <location>
        <begin position="20"/>
        <end position="53"/>
    </location>
</feature>
<keyword evidence="3 6" id="KW-0812">Transmembrane</keyword>
<dbReference type="STRING" id="1714355.BTO28_08560"/>
<evidence type="ECO:0000313" key="9">
    <source>
        <dbReference type="Proteomes" id="UP000188613"/>
    </source>
</evidence>
<accession>A0A1V2A8A1</accession>
<evidence type="ECO:0000313" key="8">
    <source>
        <dbReference type="EMBL" id="OMP67177.1"/>
    </source>
</evidence>
<dbReference type="PANTHER" id="PTHR36115">
    <property type="entry name" value="PROLINE-RICH ANTIGEN HOMOLOG-RELATED"/>
    <property type="match status" value="1"/>
</dbReference>
<evidence type="ECO:0000256" key="3">
    <source>
        <dbReference type="ARBA" id="ARBA00022692"/>
    </source>
</evidence>
<dbReference type="GO" id="GO:0005886">
    <property type="term" value="C:plasma membrane"/>
    <property type="evidence" value="ECO:0007669"/>
    <property type="project" value="UniProtKB-SubCell"/>
</dbReference>
<sequence length="164" mass="18525">MCVDCGSLLNVQNQNPYAGFWIRFVAALIDSIIISIPVFILAAIGLVLGFSFMMDPYMMSYDEAMFLSESFEGIFYLIGAFIGLFYFAGMHASKWQATFGKRIVGIKVMDLSGRRISFFRGVWRYISTFFSGIILYMGYIMAGFSSKKQSLHDKMAGTIVVKRK</sequence>
<proteinExistence type="predicted"/>
<evidence type="ECO:0000256" key="6">
    <source>
        <dbReference type="SAM" id="Phobius"/>
    </source>
</evidence>
<evidence type="ECO:0000259" key="7">
    <source>
        <dbReference type="Pfam" id="PF06271"/>
    </source>
</evidence>
<dbReference type="PANTHER" id="PTHR36115:SF6">
    <property type="entry name" value="PROLINE-RICH ANTIGEN HOMOLOG"/>
    <property type="match status" value="1"/>
</dbReference>
<evidence type="ECO:0000256" key="2">
    <source>
        <dbReference type="ARBA" id="ARBA00022475"/>
    </source>
</evidence>
<dbReference type="Pfam" id="PF06271">
    <property type="entry name" value="RDD"/>
    <property type="match status" value="1"/>
</dbReference>
<dbReference type="InterPro" id="IPR010432">
    <property type="entry name" value="RDD"/>
</dbReference>
<feature type="domain" description="RDD" evidence="7">
    <location>
        <begin position="17"/>
        <end position="157"/>
    </location>
</feature>
<dbReference type="EMBL" id="MSFI01000012">
    <property type="protein sequence ID" value="OMP67177.1"/>
    <property type="molecule type" value="Genomic_DNA"/>
</dbReference>
<gene>
    <name evidence="8" type="ORF">BTO28_08560</name>
</gene>
<dbReference type="AlphaFoldDB" id="A0A1V2A8A1"/>
<evidence type="ECO:0000256" key="4">
    <source>
        <dbReference type="ARBA" id="ARBA00022989"/>
    </source>
</evidence>
<organism evidence="8 9">
    <name type="scientific">Domibacillus epiphyticus</name>
    <dbReference type="NCBI Taxonomy" id="1714355"/>
    <lineage>
        <taxon>Bacteria</taxon>
        <taxon>Bacillati</taxon>
        <taxon>Bacillota</taxon>
        <taxon>Bacilli</taxon>
        <taxon>Bacillales</taxon>
        <taxon>Bacillaceae</taxon>
        <taxon>Domibacillus</taxon>
    </lineage>
</organism>
<keyword evidence="2" id="KW-1003">Cell membrane</keyword>
<feature type="transmembrane region" description="Helical" evidence="6">
    <location>
        <begin position="122"/>
        <end position="144"/>
    </location>
</feature>
<name>A0A1V2A8A1_9BACI</name>